<reference evidence="3" key="1">
    <citation type="journal article" date="2019" name="Int. J. Syst. Evol. Microbiol.">
        <title>The Global Catalogue of Microorganisms (GCM) 10K type strain sequencing project: providing services to taxonomists for standard genome sequencing and annotation.</title>
        <authorList>
            <consortium name="The Broad Institute Genomics Platform"/>
            <consortium name="The Broad Institute Genome Sequencing Center for Infectious Disease"/>
            <person name="Wu L."/>
            <person name="Ma J."/>
        </authorList>
    </citation>
    <scope>NUCLEOTIDE SEQUENCE [LARGE SCALE GENOMIC DNA]</scope>
    <source>
        <strain evidence="3">JCM 16022</strain>
    </source>
</reference>
<evidence type="ECO:0000313" key="3">
    <source>
        <dbReference type="Proteomes" id="UP001501771"/>
    </source>
</evidence>
<feature type="domain" description="DUF58" evidence="1">
    <location>
        <begin position="196"/>
        <end position="352"/>
    </location>
</feature>
<protein>
    <submittedName>
        <fullName evidence="2">DUF58 domain-containing protein</fullName>
    </submittedName>
</protein>
<dbReference type="InterPro" id="IPR002881">
    <property type="entry name" value="DUF58"/>
</dbReference>
<dbReference type="Proteomes" id="UP001501771">
    <property type="component" value="Unassembled WGS sequence"/>
</dbReference>
<evidence type="ECO:0000313" key="2">
    <source>
        <dbReference type="EMBL" id="GAA2145881.1"/>
    </source>
</evidence>
<dbReference type="PANTHER" id="PTHR33608">
    <property type="entry name" value="BLL2464 PROTEIN"/>
    <property type="match status" value="1"/>
</dbReference>
<name>A0ABP5LEA8_9ACTN</name>
<organism evidence="2 3">
    <name type="scientific">Nocardioides koreensis</name>
    <dbReference type="NCBI Taxonomy" id="433651"/>
    <lineage>
        <taxon>Bacteria</taxon>
        <taxon>Bacillati</taxon>
        <taxon>Actinomycetota</taxon>
        <taxon>Actinomycetes</taxon>
        <taxon>Propionibacteriales</taxon>
        <taxon>Nocardioidaceae</taxon>
        <taxon>Nocardioides</taxon>
    </lineage>
</organism>
<proteinExistence type="predicted"/>
<keyword evidence="3" id="KW-1185">Reference proteome</keyword>
<evidence type="ECO:0000259" key="1">
    <source>
        <dbReference type="Pfam" id="PF01882"/>
    </source>
</evidence>
<comment type="caution">
    <text evidence="2">The sequence shown here is derived from an EMBL/GenBank/DDBJ whole genome shotgun (WGS) entry which is preliminary data.</text>
</comment>
<sequence length="431" mass="45949">MSSWRTTAALSRTAALGALGVATAVLFGEPAVMVLTAPFLLMGALGLLHRPTSTPVARSVVDHVVLHEGQGTRSRLVVSDLSGVEHVTRVAATAPYLALHPAAGRTGRLVGGDEDVPLLEVSPRRWGRRDLGEENVAFTSPWAGYRWGPARLDGSRLQVLPVRAAFDSRAEAPQPLGLVGAHRSRRPGDGTEFAAIRRFHTGDRLRRIHWRVSLRTDALHVVSTLGEEDTAVLVVVDALADHGRSGGVDGAASSLDVTARAAAALAEHHVRRGDRVSLRVVGSGGETVRYGAGARHLQVILGRLATMQVGTPRDLRGDQLQLGVTAGTVVIVLSPMLSEAMATMTATLVQRGLPVLVVDTLPAEVTPAVVEGTDPRVAGLAWRMRLVERREVLARLAALGCPVVAWRGPGTLDDVLRRLARRAQLPQVRTR</sequence>
<dbReference type="Pfam" id="PF01882">
    <property type="entry name" value="DUF58"/>
    <property type="match status" value="1"/>
</dbReference>
<gene>
    <name evidence="2" type="ORF">GCM10009844_21170</name>
</gene>
<dbReference type="RefSeq" id="WP_344151251.1">
    <property type="nucleotide sequence ID" value="NZ_BAAAQR010000005.1"/>
</dbReference>
<dbReference type="PANTHER" id="PTHR33608:SF14">
    <property type="entry name" value="POSSIBLE CONSERVED SECRETED PROTEIN"/>
    <property type="match status" value="1"/>
</dbReference>
<accession>A0ABP5LEA8</accession>
<dbReference type="EMBL" id="BAAAQR010000005">
    <property type="protein sequence ID" value="GAA2145881.1"/>
    <property type="molecule type" value="Genomic_DNA"/>
</dbReference>